<dbReference type="OrthoDB" id="822355at2"/>
<evidence type="ECO:0000256" key="1">
    <source>
        <dbReference type="ARBA" id="ARBA00006484"/>
    </source>
</evidence>
<name>F4L7D3_HALH1</name>
<proteinExistence type="inferred from homology"/>
<keyword evidence="2" id="KW-0560">Oxidoreductase</keyword>
<reference key="2">
    <citation type="submission" date="2011-04" db="EMBL/GenBank/DDBJ databases">
        <title>Complete sequence of chromosome of Haliscomenobacter hydrossis DSM 1100.</title>
        <authorList>
            <consortium name="US DOE Joint Genome Institute (JGI-PGF)"/>
            <person name="Lucas S."/>
            <person name="Han J."/>
            <person name="Lapidus A."/>
            <person name="Bruce D."/>
            <person name="Goodwin L."/>
            <person name="Pitluck S."/>
            <person name="Peters L."/>
            <person name="Kyrpides N."/>
            <person name="Mavromatis K."/>
            <person name="Ivanova N."/>
            <person name="Ovchinnikova G."/>
            <person name="Pagani I."/>
            <person name="Daligault H."/>
            <person name="Detter J.C."/>
            <person name="Han C."/>
            <person name="Land M."/>
            <person name="Hauser L."/>
            <person name="Markowitz V."/>
            <person name="Cheng J.-F."/>
            <person name="Hugenholtz P."/>
            <person name="Woyke T."/>
            <person name="Wu D."/>
            <person name="Verbarg S."/>
            <person name="Frueling A."/>
            <person name="Brambilla E."/>
            <person name="Klenk H.-P."/>
            <person name="Eisen J.A."/>
        </authorList>
    </citation>
    <scope>NUCLEOTIDE SEQUENCE</scope>
    <source>
        <strain>DSM 1100</strain>
    </source>
</reference>
<dbReference type="Gene3D" id="3.40.50.720">
    <property type="entry name" value="NAD(P)-binding Rossmann-like Domain"/>
    <property type="match status" value="1"/>
</dbReference>
<dbReference type="KEGG" id="hhy:Halhy_5335"/>
<evidence type="ECO:0000256" key="2">
    <source>
        <dbReference type="ARBA" id="ARBA00023002"/>
    </source>
</evidence>
<sequence length="283" mass="31344">MSDHNHTLPFLNKVVWITGASSGIGEGLSYQLDQLGAHLILSARDVDGLNLVNKQLPKNPGSAKVLPLDLEDLAQLPQKTDIAWAFFGHIDYFISNAGLAIRDFALTTELRIDQKIMNINYFGSTVITKRLLPHFIEQGHGHIVVMSSLSGKYGVPRLAAYAASKHALHGFFECLRSETVEQGILITIIVPGMIKTAITAHAITGTGGNVGRIDKTFETAYPVDKAAKKIIKAILKEKEEASVGGLELFTLWLNRVSPWLLRRFIRNHPIKKLRQLKARFFGK</sequence>
<dbReference type="Pfam" id="PF00106">
    <property type="entry name" value="adh_short"/>
    <property type="match status" value="1"/>
</dbReference>
<dbReference type="PANTHER" id="PTHR44196:SF1">
    <property type="entry name" value="DEHYDROGENASE_REDUCTASE SDR FAMILY MEMBER 7B"/>
    <property type="match status" value="1"/>
</dbReference>
<dbReference type="HOGENOM" id="CLU_010194_2_1_10"/>
<dbReference type="STRING" id="760192.Halhy_5335"/>
<dbReference type="PROSITE" id="PS00061">
    <property type="entry name" value="ADH_SHORT"/>
    <property type="match status" value="1"/>
</dbReference>
<dbReference type="GO" id="GO:0016491">
    <property type="term" value="F:oxidoreductase activity"/>
    <property type="evidence" value="ECO:0007669"/>
    <property type="project" value="UniProtKB-KW"/>
</dbReference>
<dbReference type="SUPFAM" id="SSF51735">
    <property type="entry name" value="NAD(P)-binding Rossmann-fold domains"/>
    <property type="match status" value="1"/>
</dbReference>
<dbReference type="GO" id="GO:0016020">
    <property type="term" value="C:membrane"/>
    <property type="evidence" value="ECO:0007669"/>
    <property type="project" value="TreeGrafter"/>
</dbReference>
<dbReference type="PANTHER" id="PTHR44196">
    <property type="entry name" value="DEHYDROGENASE/REDUCTASE SDR FAMILY MEMBER 7B"/>
    <property type="match status" value="1"/>
</dbReference>
<reference evidence="4 5" key="1">
    <citation type="journal article" date="2011" name="Stand. Genomic Sci.">
        <title>Complete genome sequence of Haliscomenobacter hydrossis type strain (O).</title>
        <authorList>
            <consortium name="US DOE Joint Genome Institute (JGI-PGF)"/>
            <person name="Daligault H."/>
            <person name="Lapidus A."/>
            <person name="Zeytun A."/>
            <person name="Nolan M."/>
            <person name="Lucas S."/>
            <person name="Del Rio T.G."/>
            <person name="Tice H."/>
            <person name="Cheng J.F."/>
            <person name="Tapia R."/>
            <person name="Han C."/>
            <person name="Goodwin L."/>
            <person name="Pitluck S."/>
            <person name="Liolios K."/>
            <person name="Pagani I."/>
            <person name="Ivanova N."/>
            <person name="Huntemann M."/>
            <person name="Mavromatis K."/>
            <person name="Mikhailova N."/>
            <person name="Pati A."/>
            <person name="Chen A."/>
            <person name="Palaniappan K."/>
            <person name="Land M."/>
            <person name="Hauser L."/>
            <person name="Brambilla E.M."/>
            <person name="Rohde M."/>
            <person name="Verbarg S."/>
            <person name="Goker M."/>
            <person name="Bristow J."/>
            <person name="Eisen J.A."/>
            <person name="Markowitz V."/>
            <person name="Hugenholtz P."/>
            <person name="Kyrpides N.C."/>
            <person name="Klenk H.P."/>
            <person name="Woyke T."/>
        </authorList>
    </citation>
    <scope>NUCLEOTIDE SEQUENCE [LARGE SCALE GENOMIC DNA]</scope>
    <source>
        <strain evidence="5">ATCC 27775 / DSM 1100 / LMG 10767 / O</strain>
    </source>
</reference>
<dbReference type="PRINTS" id="PR00081">
    <property type="entry name" value="GDHRDH"/>
</dbReference>
<accession>F4L7D3</accession>
<keyword evidence="5" id="KW-1185">Reference proteome</keyword>
<dbReference type="RefSeq" id="WP_013767694.1">
    <property type="nucleotide sequence ID" value="NC_015510.1"/>
</dbReference>
<dbReference type="InterPro" id="IPR036291">
    <property type="entry name" value="NAD(P)-bd_dom_sf"/>
</dbReference>
<dbReference type="eggNOG" id="COG0300">
    <property type="taxonomic scope" value="Bacteria"/>
</dbReference>
<gene>
    <name evidence="4" type="ordered locus">Halhy_5335</name>
</gene>
<evidence type="ECO:0000313" key="5">
    <source>
        <dbReference type="Proteomes" id="UP000008461"/>
    </source>
</evidence>
<dbReference type="PRINTS" id="PR00080">
    <property type="entry name" value="SDRFAMILY"/>
</dbReference>
<dbReference type="InterPro" id="IPR020904">
    <property type="entry name" value="Sc_DH/Rdtase_CS"/>
</dbReference>
<dbReference type="Proteomes" id="UP000008461">
    <property type="component" value="Chromosome"/>
</dbReference>
<evidence type="ECO:0000256" key="3">
    <source>
        <dbReference type="RuleBase" id="RU000363"/>
    </source>
</evidence>
<evidence type="ECO:0000313" key="4">
    <source>
        <dbReference type="EMBL" id="AEE53160.1"/>
    </source>
</evidence>
<protein>
    <submittedName>
        <fullName evidence="4">Short-chain dehydrogenase/reductase SDR</fullName>
    </submittedName>
</protein>
<dbReference type="InterPro" id="IPR002347">
    <property type="entry name" value="SDR_fam"/>
</dbReference>
<comment type="similarity">
    <text evidence="1 3">Belongs to the short-chain dehydrogenases/reductases (SDR) family.</text>
</comment>
<dbReference type="EMBL" id="CP002691">
    <property type="protein sequence ID" value="AEE53160.1"/>
    <property type="molecule type" value="Genomic_DNA"/>
</dbReference>
<organism evidence="4 5">
    <name type="scientific">Haliscomenobacter hydrossis (strain ATCC 27775 / DSM 1100 / LMG 10767 / O)</name>
    <dbReference type="NCBI Taxonomy" id="760192"/>
    <lineage>
        <taxon>Bacteria</taxon>
        <taxon>Pseudomonadati</taxon>
        <taxon>Bacteroidota</taxon>
        <taxon>Saprospiria</taxon>
        <taxon>Saprospirales</taxon>
        <taxon>Haliscomenobacteraceae</taxon>
        <taxon>Haliscomenobacter</taxon>
    </lineage>
</organism>
<dbReference type="AlphaFoldDB" id="F4L7D3"/>